<dbReference type="SMART" id="SM00304">
    <property type="entry name" value="HAMP"/>
    <property type="match status" value="1"/>
</dbReference>
<evidence type="ECO:0000256" key="5">
    <source>
        <dbReference type="SAM" id="Phobius"/>
    </source>
</evidence>
<dbReference type="Pfam" id="PF00015">
    <property type="entry name" value="MCPsignal"/>
    <property type="match status" value="1"/>
</dbReference>
<dbReference type="PANTHER" id="PTHR32089">
    <property type="entry name" value="METHYL-ACCEPTING CHEMOTAXIS PROTEIN MCPB"/>
    <property type="match status" value="1"/>
</dbReference>
<dbReference type="Pfam" id="PF00672">
    <property type="entry name" value="HAMP"/>
    <property type="match status" value="1"/>
</dbReference>
<dbReference type="SUPFAM" id="SSF58104">
    <property type="entry name" value="Methyl-accepting chemotaxis protein (MCP) signaling domain"/>
    <property type="match status" value="1"/>
</dbReference>
<comment type="similarity">
    <text evidence="2">Belongs to the methyl-accepting chemotaxis (MCP) protein family.</text>
</comment>
<dbReference type="PROSITE" id="PS50111">
    <property type="entry name" value="CHEMOTAXIS_TRANSDUC_2"/>
    <property type="match status" value="1"/>
</dbReference>
<dbReference type="EMBL" id="CP014229">
    <property type="protein sequence ID" value="AMD89891.1"/>
    <property type="molecule type" value="Genomic_DNA"/>
</dbReference>
<keyword evidence="5" id="KW-1133">Transmembrane helix</keyword>
<feature type="coiled-coil region" evidence="4">
    <location>
        <begin position="370"/>
        <end position="421"/>
    </location>
</feature>
<dbReference type="RefSeq" id="WP_062252200.1">
    <property type="nucleotide sequence ID" value="NZ_CP014229.1"/>
</dbReference>
<dbReference type="CDD" id="cd06225">
    <property type="entry name" value="HAMP"/>
    <property type="match status" value="1"/>
</dbReference>
<evidence type="ECO:0000259" key="7">
    <source>
        <dbReference type="PROSITE" id="PS50885"/>
    </source>
</evidence>
<dbReference type="InterPro" id="IPR004089">
    <property type="entry name" value="MCPsignal_dom"/>
</dbReference>
<evidence type="ECO:0000259" key="6">
    <source>
        <dbReference type="PROSITE" id="PS50111"/>
    </source>
</evidence>
<dbReference type="AlphaFoldDB" id="A0A0X8JJK4"/>
<keyword evidence="9" id="KW-1185">Reference proteome</keyword>
<reference evidence="9" key="1">
    <citation type="submission" date="2016-02" db="EMBL/GenBank/DDBJ databases">
        <authorList>
            <person name="Holder M.E."/>
            <person name="Ajami N.J."/>
            <person name="Petrosino J.F."/>
        </authorList>
    </citation>
    <scope>NUCLEOTIDE SEQUENCE [LARGE SCALE GENOMIC DNA]</scope>
    <source>
        <strain evidence="9">CCUG 45958</strain>
    </source>
</reference>
<dbReference type="GO" id="GO:0007165">
    <property type="term" value="P:signal transduction"/>
    <property type="evidence" value="ECO:0007669"/>
    <property type="project" value="UniProtKB-KW"/>
</dbReference>
<dbReference type="PROSITE" id="PS50885">
    <property type="entry name" value="HAMP"/>
    <property type="match status" value="1"/>
</dbReference>
<evidence type="ECO:0000256" key="3">
    <source>
        <dbReference type="PROSITE-ProRule" id="PRU00284"/>
    </source>
</evidence>
<dbReference type="KEGG" id="dfi:AXF13_07045"/>
<protein>
    <submittedName>
        <fullName evidence="8">Chemotaxis protein</fullName>
    </submittedName>
</protein>
<dbReference type="PANTHER" id="PTHR32089:SF112">
    <property type="entry name" value="LYSOZYME-LIKE PROTEIN-RELATED"/>
    <property type="match status" value="1"/>
</dbReference>
<feature type="domain" description="Methyl-accepting transducer" evidence="6">
    <location>
        <begin position="433"/>
        <end position="669"/>
    </location>
</feature>
<dbReference type="Gene3D" id="1.10.287.950">
    <property type="entry name" value="Methyl-accepting chemotaxis protein"/>
    <property type="match status" value="1"/>
</dbReference>
<dbReference type="SMART" id="SM00283">
    <property type="entry name" value="MA"/>
    <property type="match status" value="1"/>
</dbReference>
<feature type="transmembrane region" description="Helical" evidence="5">
    <location>
        <begin position="314"/>
        <end position="332"/>
    </location>
</feature>
<name>A0A0X8JJK4_9BACT</name>
<proteinExistence type="inferred from homology"/>
<sequence>MFTSSIGKKIGSGFALLLLLACLAGYLSSAEMRRAADDSRRVAAEYIPKVKFALNLGWSLNDALTRINEAPGSEQAGQEALQALEKVRADFEKMREHSIKYPSHVPLVEFVRDFPAPFEALAASTRETIETGEHTRSVIARMEGLGAAALESLTALEDLVRETTREFVEAGNTAMSLQYADNQRDAARLYAMTQEIRLLMKGVIYNNDAAAFAAAEEIFTRMNALAATVKGRLVKPACQEAFARAEKSMSEYMTGAREMFAAKGKEAEISTRLADHAAATSRLTHDIGVTGLRIAEGIVNSNYEDLKSTVRNSLIILAAVLLLGAALAVGITRMITKPLRATVDFAQGVAAGNLDQELALHARDETGRLADALRSMVGSLRQRLAEVTEQSEQARRKGEEARLALEEAHAARKAADSARREGIQSAAARMEDIVRAVSEASEILSSRIAGAGAGAEDAAAGMGETSTAMDEMNATVSEVARNASETASFSDRMRSRAHEGAGVVRDAVNGIEKARNQASVLKEAMEALGEQAEGISRIMTTISDIADQTNLLALNAAIEAARAGDAGRGFAVVADEVRKLAEKTMSATTEVGSAIGDIQKATGNNIRHVEQTVAMIVSTSTLADSSGAALEEIVSMAVEASDKVRTIATAAEEQSSASEEITRAVGRVNGISGDVAEAMREASRALESLAAQEEVLRQLIMELKQG</sequence>
<evidence type="ECO:0000256" key="4">
    <source>
        <dbReference type="SAM" id="Coils"/>
    </source>
</evidence>
<gene>
    <name evidence="8" type="ORF">AXF13_07045</name>
</gene>
<dbReference type="Gene3D" id="6.10.340.10">
    <property type="match status" value="1"/>
</dbReference>
<dbReference type="Proteomes" id="UP000069241">
    <property type="component" value="Chromosome"/>
</dbReference>
<evidence type="ECO:0000313" key="8">
    <source>
        <dbReference type="EMBL" id="AMD89891.1"/>
    </source>
</evidence>
<evidence type="ECO:0000256" key="1">
    <source>
        <dbReference type="ARBA" id="ARBA00023224"/>
    </source>
</evidence>
<organism evidence="8 9">
    <name type="scientific">Desulfovibrio fairfieldensis</name>
    <dbReference type="NCBI Taxonomy" id="44742"/>
    <lineage>
        <taxon>Bacteria</taxon>
        <taxon>Pseudomonadati</taxon>
        <taxon>Thermodesulfobacteriota</taxon>
        <taxon>Desulfovibrionia</taxon>
        <taxon>Desulfovibrionales</taxon>
        <taxon>Desulfovibrionaceae</taxon>
        <taxon>Desulfovibrio</taxon>
    </lineage>
</organism>
<evidence type="ECO:0000313" key="9">
    <source>
        <dbReference type="Proteomes" id="UP000069241"/>
    </source>
</evidence>
<keyword evidence="5" id="KW-0472">Membrane</keyword>
<feature type="domain" description="HAMP" evidence="7">
    <location>
        <begin position="333"/>
        <end position="385"/>
    </location>
</feature>
<keyword evidence="4" id="KW-0175">Coiled coil</keyword>
<dbReference type="InterPro" id="IPR003660">
    <property type="entry name" value="HAMP_dom"/>
</dbReference>
<dbReference type="GO" id="GO:0016020">
    <property type="term" value="C:membrane"/>
    <property type="evidence" value="ECO:0007669"/>
    <property type="project" value="InterPro"/>
</dbReference>
<keyword evidence="1 3" id="KW-0807">Transducer</keyword>
<dbReference type="CDD" id="cd11386">
    <property type="entry name" value="MCP_signal"/>
    <property type="match status" value="1"/>
</dbReference>
<accession>A0A0X8JJK4</accession>
<evidence type="ECO:0000256" key="2">
    <source>
        <dbReference type="ARBA" id="ARBA00029447"/>
    </source>
</evidence>
<dbReference type="STRING" id="44742.AXF13_07045"/>
<keyword evidence="5" id="KW-0812">Transmembrane</keyword>